<reference evidence="1" key="1">
    <citation type="submission" date="2019-06" db="EMBL/GenBank/DDBJ databases">
        <authorList>
            <person name="Zheng W."/>
        </authorList>
    </citation>
    <scope>NUCLEOTIDE SEQUENCE</scope>
    <source>
        <strain evidence="1">QDHG01</strain>
    </source>
</reference>
<proteinExistence type="predicted"/>
<organism evidence="1 2">
    <name type="scientific">Halteria grandinella</name>
    <dbReference type="NCBI Taxonomy" id="5974"/>
    <lineage>
        <taxon>Eukaryota</taxon>
        <taxon>Sar</taxon>
        <taxon>Alveolata</taxon>
        <taxon>Ciliophora</taxon>
        <taxon>Intramacronucleata</taxon>
        <taxon>Spirotrichea</taxon>
        <taxon>Stichotrichia</taxon>
        <taxon>Sporadotrichida</taxon>
        <taxon>Halteriidae</taxon>
        <taxon>Halteria</taxon>
    </lineage>
</organism>
<comment type="caution">
    <text evidence="1">The sequence shown here is derived from an EMBL/GenBank/DDBJ whole genome shotgun (WGS) entry which is preliminary data.</text>
</comment>
<dbReference type="AlphaFoldDB" id="A0A8J8NHH0"/>
<dbReference type="EMBL" id="RRYP01016836">
    <property type="protein sequence ID" value="TNV74565.1"/>
    <property type="molecule type" value="Genomic_DNA"/>
</dbReference>
<gene>
    <name evidence="1" type="ORF">FGO68_gene7754</name>
</gene>
<evidence type="ECO:0000313" key="2">
    <source>
        <dbReference type="Proteomes" id="UP000785679"/>
    </source>
</evidence>
<protein>
    <submittedName>
        <fullName evidence="1">Uncharacterized protein</fullName>
    </submittedName>
</protein>
<accession>A0A8J8NHH0</accession>
<sequence length="88" mass="10733">MHSFWNYRIFFTSVDYQTLKQQILLTRKLKVINKYISFIAKQQSMLFLNKTTIQTFLNQEKLFLQYQKQYFSSKKKGRSQILRLLSNP</sequence>
<keyword evidence="2" id="KW-1185">Reference proteome</keyword>
<evidence type="ECO:0000313" key="1">
    <source>
        <dbReference type="EMBL" id="TNV74565.1"/>
    </source>
</evidence>
<name>A0A8J8NHH0_HALGN</name>
<dbReference type="Proteomes" id="UP000785679">
    <property type="component" value="Unassembled WGS sequence"/>
</dbReference>